<feature type="chain" id="PRO_5040426765" description="Extracellular membrane protein CFEM domain-containing protein" evidence="1">
    <location>
        <begin position="20"/>
        <end position="103"/>
    </location>
</feature>
<keyword evidence="1" id="KW-0732">Signal</keyword>
<feature type="signal peptide" evidence="1">
    <location>
        <begin position="1"/>
        <end position="19"/>
    </location>
</feature>
<proteinExistence type="predicted"/>
<sequence>MQFSKILSTVACLLATSTAFAIPASLDARQSSATPIETAPLQLGACLALGKCYTEGTNIGCLTAGCATNELLGSICSCNASVQKVLDVQTAKGRATWPLKCAL</sequence>
<dbReference type="EMBL" id="CAJVRM010000749">
    <property type="protein sequence ID" value="CAG8984055.1"/>
    <property type="molecule type" value="Genomic_DNA"/>
</dbReference>
<evidence type="ECO:0008006" key="4">
    <source>
        <dbReference type="Google" id="ProtNLM"/>
    </source>
</evidence>
<reference evidence="2" key="1">
    <citation type="submission" date="2021-07" db="EMBL/GenBank/DDBJ databases">
        <authorList>
            <person name="Durling M."/>
        </authorList>
    </citation>
    <scope>NUCLEOTIDE SEQUENCE</scope>
</reference>
<accession>A0A9N9M3M3</accession>
<name>A0A9N9M3M3_9HELO</name>
<dbReference type="AlphaFoldDB" id="A0A9N9M3M3"/>
<evidence type="ECO:0000313" key="3">
    <source>
        <dbReference type="Proteomes" id="UP000701801"/>
    </source>
</evidence>
<evidence type="ECO:0000313" key="2">
    <source>
        <dbReference type="EMBL" id="CAG8984055.1"/>
    </source>
</evidence>
<protein>
    <recommendedName>
        <fullName evidence="4">Extracellular membrane protein CFEM domain-containing protein</fullName>
    </recommendedName>
</protein>
<keyword evidence="3" id="KW-1185">Reference proteome</keyword>
<dbReference type="OrthoDB" id="3552629at2759"/>
<gene>
    <name evidence="2" type="ORF">HYALB_00002997</name>
</gene>
<organism evidence="2 3">
    <name type="scientific">Hymenoscyphus albidus</name>
    <dbReference type="NCBI Taxonomy" id="595503"/>
    <lineage>
        <taxon>Eukaryota</taxon>
        <taxon>Fungi</taxon>
        <taxon>Dikarya</taxon>
        <taxon>Ascomycota</taxon>
        <taxon>Pezizomycotina</taxon>
        <taxon>Leotiomycetes</taxon>
        <taxon>Helotiales</taxon>
        <taxon>Helotiaceae</taxon>
        <taxon>Hymenoscyphus</taxon>
    </lineage>
</organism>
<evidence type="ECO:0000256" key="1">
    <source>
        <dbReference type="SAM" id="SignalP"/>
    </source>
</evidence>
<dbReference type="Proteomes" id="UP000701801">
    <property type="component" value="Unassembled WGS sequence"/>
</dbReference>
<comment type="caution">
    <text evidence="2">The sequence shown here is derived from an EMBL/GenBank/DDBJ whole genome shotgun (WGS) entry which is preliminary data.</text>
</comment>